<sequence length="491" mass="50887">MQPLTPARANVWRRRSPSCSLRRASPPARSRPRLPPVSGNGWRRRCRAGADVATLPDSVAGLRAALREGTVSLPAALDAQHRRFRDGAARYGCATDVLAHDASRLSDPTLPLAGVGVAYKDIVAVAGRQPRCGTPWAQDTGVAEATAVQRLRMAGAHGLGMLAMAEFACGATGENPHLPRPINPVDPAAAVGGSSSGSAVAVAAGLCYGALGTDTAGSVRIPAATCGVLGLKPGPEAIDAAGVFPLSPSLDTVGVLAHSAEDARALFLVMAGQRETSASPTPAGAAVRVALCLERPNPVRPVNDDMRAALQQAAGRLGRVETVALPDLPEWVRCADLLLNVEAARVHADRLRDDTRPLAPGTRAVAVPGSILPGAWYRAALEARAGHRQRLLDTLFAAHDVLVTPVLPDGVPDWSEVHTASPGFQARALLALFSWTAFVNYLGLPAVSVPVGVDARGRPLSAQLIGAPASELALLALAARVAWPRTGTPTP</sequence>
<dbReference type="AlphaFoldDB" id="A0A556AWI5"/>
<evidence type="ECO:0000256" key="1">
    <source>
        <dbReference type="SAM" id="MobiDB-lite"/>
    </source>
</evidence>
<proteinExistence type="predicted"/>
<dbReference type="Proteomes" id="UP000318405">
    <property type="component" value="Unassembled WGS sequence"/>
</dbReference>
<keyword evidence="4" id="KW-1185">Reference proteome</keyword>
<dbReference type="InterPro" id="IPR020556">
    <property type="entry name" value="Amidase_CS"/>
</dbReference>
<evidence type="ECO:0000259" key="2">
    <source>
        <dbReference type="Pfam" id="PF01425"/>
    </source>
</evidence>
<feature type="compositionally biased region" description="Low complexity" evidence="1">
    <location>
        <begin position="17"/>
        <end position="28"/>
    </location>
</feature>
<comment type="caution">
    <text evidence="3">The sequence shown here is derived from an EMBL/GenBank/DDBJ whole genome shotgun (WGS) entry which is preliminary data.</text>
</comment>
<dbReference type="InterPro" id="IPR023631">
    <property type="entry name" value="Amidase_dom"/>
</dbReference>
<dbReference type="InterPro" id="IPR036928">
    <property type="entry name" value="AS_sf"/>
</dbReference>
<dbReference type="InterPro" id="IPR000120">
    <property type="entry name" value="Amidase"/>
</dbReference>
<protein>
    <submittedName>
        <fullName evidence="3">Amidase</fullName>
    </submittedName>
</protein>
<feature type="domain" description="Amidase" evidence="2">
    <location>
        <begin position="101"/>
        <end position="475"/>
    </location>
</feature>
<evidence type="ECO:0000313" key="3">
    <source>
        <dbReference type="EMBL" id="TSH97311.1"/>
    </source>
</evidence>
<dbReference type="PROSITE" id="PS00571">
    <property type="entry name" value="AMIDASES"/>
    <property type="match status" value="1"/>
</dbReference>
<name>A0A556AWI5_9BURK</name>
<dbReference type="GO" id="GO:0003824">
    <property type="term" value="F:catalytic activity"/>
    <property type="evidence" value="ECO:0007669"/>
    <property type="project" value="InterPro"/>
</dbReference>
<feature type="region of interest" description="Disordered" evidence="1">
    <location>
        <begin position="1"/>
        <end position="42"/>
    </location>
</feature>
<dbReference type="EMBL" id="VLTJ01000010">
    <property type="protein sequence ID" value="TSH97311.1"/>
    <property type="molecule type" value="Genomic_DNA"/>
</dbReference>
<dbReference type="SUPFAM" id="SSF75304">
    <property type="entry name" value="Amidase signature (AS) enzymes"/>
    <property type="match status" value="1"/>
</dbReference>
<gene>
    <name evidence="3" type="ORF">FOZ76_06160</name>
</gene>
<dbReference type="PANTHER" id="PTHR11895:SF176">
    <property type="entry name" value="AMIDASE AMID-RELATED"/>
    <property type="match status" value="1"/>
</dbReference>
<dbReference type="Gene3D" id="3.90.1300.10">
    <property type="entry name" value="Amidase signature (AS) domain"/>
    <property type="match status" value="1"/>
</dbReference>
<reference evidence="3 4" key="1">
    <citation type="submission" date="2019-07" db="EMBL/GenBank/DDBJ databases">
        <title>Qingshengfaniella alkalisoli gen. nov., sp. nov., isolated from saline soil.</title>
        <authorList>
            <person name="Xu L."/>
            <person name="Huang X.-X."/>
            <person name="Sun J.-Q."/>
        </authorList>
    </citation>
    <scope>NUCLEOTIDE SEQUENCE [LARGE SCALE GENOMIC DNA]</scope>
    <source>
        <strain evidence="3 4">DSM 27279</strain>
    </source>
</reference>
<dbReference type="PANTHER" id="PTHR11895">
    <property type="entry name" value="TRANSAMIDASE"/>
    <property type="match status" value="1"/>
</dbReference>
<accession>A0A556AWI5</accession>
<dbReference type="OrthoDB" id="8872210at2"/>
<evidence type="ECO:0000313" key="4">
    <source>
        <dbReference type="Proteomes" id="UP000318405"/>
    </source>
</evidence>
<dbReference type="Pfam" id="PF01425">
    <property type="entry name" value="Amidase"/>
    <property type="match status" value="1"/>
</dbReference>
<organism evidence="3 4">
    <name type="scientific">Verticiella sediminum</name>
    <dbReference type="NCBI Taxonomy" id="1247510"/>
    <lineage>
        <taxon>Bacteria</taxon>
        <taxon>Pseudomonadati</taxon>
        <taxon>Pseudomonadota</taxon>
        <taxon>Betaproteobacteria</taxon>
        <taxon>Burkholderiales</taxon>
        <taxon>Alcaligenaceae</taxon>
        <taxon>Verticiella</taxon>
    </lineage>
</organism>